<dbReference type="Pfam" id="PF12222">
    <property type="entry name" value="PNGaseA"/>
    <property type="match status" value="1"/>
</dbReference>
<dbReference type="AlphaFoldDB" id="A0A9P7V840"/>
<protein>
    <recommendedName>
        <fullName evidence="2">Peptide N-acetyl-beta-D-glucosaminyl asparaginase amidase A N-terminal domain-containing protein</fullName>
    </recommendedName>
</protein>
<comment type="caution">
    <text evidence="3">The sequence shown here is derived from an EMBL/GenBank/DDBJ whole genome shotgun (WGS) entry which is preliminary data.</text>
</comment>
<keyword evidence="1" id="KW-1133">Transmembrane helix</keyword>
<dbReference type="Proteomes" id="UP000790833">
    <property type="component" value="Unassembled WGS sequence"/>
</dbReference>
<keyword evidence="1" id="KW-0812">Transmembrane</keyword>
<proteinExistence type="predicted"/>
<keyword evidence="4" id="KW-1185">Reference proteome</keyword>
<gene>
    <name evidence="3" type="ORF">KQ657_001233</name>
</gene>
<accession>A0A9P7V840</accession>
<evidence type="ECO:0000259" key="2">
    <source>
        <dbReference type="Pfam" id="PF12222"/>
    </source>
</evidence>
<dbReference type="InterPro" id="IPR056948">
    <property type="entry name" value="PNGaseA_N"/>
</dbReference>
<dbReference type="PANTHER" id="PTHR31104">
    <property type="entry name" value="PEPTIDE-N4-(N-ACETYL-BETA-GLUCOSAMINYL)ASPARAGINE AMIDASE A PROTEIN"/>
    <property type="match status" value="1"/>
</dbReference>
<dbReference type="RefSeq" id="XP_043048665.1">
    <property type="nucleotide sequence ID" value="XM_043192033.1"/>
</dbReference>
<dbReference type="InterPro" id="IPR021102">
    <property type="entry name" value="PNGase_A"/>
</dbReference>
<feature type="domain" description="Peptide N-acetyl-beta-D-glucosaminyl asparaginase amidase A N-terminal" evidence="2">
    <location>
        <begin position="162"/>
        <end position="480"/>
    </location>
</feature>
<feature type="transmembrane region" description="Helical" evidence="1">
    <location>
        <begin position="77"/>
        <end position="96"/>
    </location>
</feature>
<evidence type="ECO:0000313" key="3">
    <source>
        <dbReference type="EMBL" id="KAG7193116.1"/>
    </source>
</evidence>
<evidence type="ECO:0000313" key="4">
    <source>
        <dbReference type="Proteomes" id="UP000790833"/>
    </source>
</evidence>
<organism evidence="3 4">
    <name type="scientific">Scheffersomyces spartinae</name>
    <dbReference type="NCBI Taxonomy" id="45513"/>
    <lineage>
        <taxon>Eukaryota</taxon>
        <taxon>Fungi</taxon>
        <taxon>Dikarya</taxon>
        <taxon>Ascomycota</taxon>
        <taxon>Saccharomycotina</taxon>
        <taxon>Pichiomycetes</taxon>
        <taxon>Debaryomycetaceae</taxon>
        <taxon>Scheffersomyces</taxon>
    </lineage>
</organism>
<dbReference type="EMBL" id="JAHMUF010000014">
    <property type="protein sequence ID" value="KAG7193116.1"/>
    <property type="molecule type" value="Genomic_DNA"/>
</dbReference>
<reference evidence="3" key="1">
    <citation type="submission" date="2021-03" db="EMBL/GenBank/DDBJ databases">
        <authorList>
            <person name="Palmer J.M."/>
        </authorList>
    </citation>
    <scope>NUCLEOTIDE SEQUENCE</scope>
    <source>
        <strain evidence="3">ARV_011</strain>
    </source>
</reference>
<dbReference type="OrthoDB" id="1612078at2759"/>
<dbReference type="GeneID" id="66114607"/>
<evidence type="ECO:0000256" key="1">
    <source>
        <dbReference type="SAM" id="Phobius"/>
    </source>
</evidence>
<sequence length="713" mass="77761">MKCQMARESCLWNKLKFGKQRIPLAMPAQEITMKDVRWYREGNVLEQGCDGCDEKKIMVDLESRKCKSRRWSRPIELVFIAYAIFHLTFIMGRHLYHYQKASIDEEHSLALPQNFVSTTAFNLAHVWNDDVSVSVDSKTTEPVEVFQVGYPGGGASASYGPVVATSVLVNETFGDSYNKPSVVTIGAPEVDFNKVVLTLNISASGVQYDRLANLFVDGVEIWRTSTLEPGNRDAYSTIKKDVSKFATLFAQEHSIVVFELDNLLTERLTGEFTVELVAEFFNGTESVSDDIFDISNRAADSVTALTGAGKKKAALKYLTDGKAALELPTVNPNTTRAILSIYTSGNADEEFWYTNVLDQFTSIFKFSSGIEFTGHGPLRVINAYVNGAKFATQAPEPIVFTGGISPALWLKVVANDAFDLPTIDIDVTGLLPLLWEGDAVTIELEVSNAIGELGKIGVVSGVGLNWITSASLLTYESTGIVAASGVVAVGLEGKKGSVFGIAPPFSGTLQQIATADLNTTLSANLTYILEDNSTSVYGVKYNTTAGGTNLQHYSKFGADQSLTHIGKTSASLIISNLTVGGENVVVSEYSYNKSYPLIMSSKQTEDPLKYPEDTFYQYNLTLAKKEEVALNGVTISNLKVQQNGTSEFYIGHELGNFHNGTGSLTTKYSLKQGDLVNYMRSVETVNGTIVSDSAIFIPGHDVFAEVERLLKQL</sequence>
<keyword evidence="1" id="KW-0472">Membrane</keyword>
<name>A0A9P7V840_9ASCO</name>